<accession>A0A4V1N2P7</accession>
<dbReference type="AlphaFoldDB" id="A0A4V1N2P7"/>
<protein>
    <submittedName>
        <fullName evidence="4">Chloromuconate cycloisomerase</fullName>
    </submittedName>
</protein>
<dbReference type="InterPro" id="IPR036849">
    <property type="entry name" value="Enolase-like_C_sf"/>
</dbReference>
<sequence length="332" mass="36542">MVLQWHILKLPLKETFSISYGNYQFREALLVQLSHAGSTGYGECTAITYYQIDLLQFDQLLHYHQKAIEGFGIHHPCDFYTFLTQLQLPDFLKSALDCAYWDLFGKLEQRSFIEMNAIPTTTLPVSSWTISVAPVATQLEKMRASAWHKFKVKCNGLDVSAIKQLLASDFTFSLDSNASFTPADCAVLADIQGIERILYAEQPMAVGYENYKHLRATDAIRWMADEDAQHGSDLAVLQPHYPSVNVKVMKCGGLTPALEMVRTAKAMGFIVMLGCMTESTVGISAGAVLAPLCDFADLDGSNLIANDIATGTTIVNGKIELATTPGLGIQLK</sequence>
<keyword evidence="4" id="KW-0413">Isomerase</keyword>
<dbReference type="PANTHER" id="PTHR48080">
    <property type="entry name" value="D-GALACTONATE DEHYDRATASE-RELATED"/>
    <property type="match status" value="1"/>
</dbReference>
<dbReference type="GO" id="GO:0046872">
    <property type="term" value="F:metal ion binding"/>
    <property type="evidence" value="ECO:0007669"/>
    <property type="project" value="UniProtKB-KW"/>
</dbReference>
<dbReference type="InterPro" id="IPR029017">
    <property type="entry name" value="Enolase-like_N"/>
</dbReference>
<reference evidence="5" key="1">
    <citation type="submission" date="2019-01" db="EMBL/GenBank/DDBJ databases">
        <title>Cytophagaceae bacterium strain CAR-16.</title>
        <authorList>
            <person name="Chen W.-M."/>
        </authorList>
    </citation>
    <scope>NUCLEOTIDE SEQUENCE [LARGE SCALE GENOMIC DNA]</scope>
    <source>
        <strain evidence="5">WWJ-16</strain>
    </source>
</reference>
<dbReference type="Gene3D" id="3.30.390.10">
    <property type="entry name" value="Enolase-like, N-terminal domain"/>
    <property type="match status" value="1"/>
</dbReference>
<comment type="caution">
    <text evidence="4">The sequence shown here is derived from an EMBL/GenBank/DDBJ whole genome shotgun (WGS) entry which is preliminary data.</text>
</comment>
<dbReference type="Gene3D" id="3.20.20.120">
    <property type="entry name" value="Enolase-like C-terminal domain"/>
    <property type="match status" value="1"/>
</dbReference>
<name>A0A4V1N2P7_9FLAO</name>
<gene>
    <name evidence="4" type="ORF">EQG61_06365</name>
</gene>
<dbReference type="PANTHER" id="PTHR48080:SF3">
    <property type="entry name" value="ENOLASE SUPERFAMILY MEMBER DDB_G0284701"/>
    <property type="match status" value="1"/>
</dbReference>
<evidence type="ECO:0000256" key="1">
    <source>
        <dbReference type="ARBA" id="ARBA00008031"/>
    </source>
</evidence>
<evidence type="ECO:0000256" key="2">
    <source>
        <dbReference type="ARBA" id="ARBA00022723"/>
    </source>
</evidence>
<dbReference type="EMBL" id="SBKN01000003">
    <property type="protein sequence ID" value="RXR22851.1"/>
    <property type="molecule type" value="Genomic_DNA"/>
</dbReference>
<dbReference type="SUPFAM" id="SSF51604">
    <property type="entry name" value="Enolase C-terminal domain-like"/>
    <property type="match status" value="1"/>
</dbReference>
<dbReference type="OrthoDB" id="9775391at2"/>
<keyword evidence="2" id="KW-0479">Metal-binding</keyword>
<dbReference type="RefSeq" id="WP_129461081.1">
    <property type="nucleotide sequence ID" value="NZ_SBKN01000003.1"/>
</dbReference>
<dbReference type="InterPro" id="IPR029065">
    <property type="entry name" value="Enolase_C-like"/>
</dbReference>
<dbReference type="SUPFAM" id="SSF54826">
    <property type="entry name" value="Enolase N-terminal domain-like"/>
    <property type="match status" value="1"/>
</dbReference>
<proteinExistence type="inferred from homology"/>
<organism evidence="4 5">
    <name type="scientific">Flavobacterium stagni</name>
    <dbReference type="NCBI Taxonomy" id="2506421"/>
    <lineage>
        <taxon>Bacteria</taxon>
        <taxon>Pseudomonadati</taxon>
        <taxon>Bacteroidota</taxon>
        <taxon>Flavobacteriia</taxon>
        <taxon>Flavobacteriales</taxon>
        <taxon>Flavobacteriaceae</taxon>
        <taxon>Flavobacterium</taxon>
    </lineage>
</organism>
<dbReference type="GO" id="GO:0016854">
    <property type="term" value="F:racemase and epimerase activity"/>
    <property type="evidence" value="ECO:0007669"/>
    <property type="project" value="UniProtKB-ARBA"/>
</dbReference>
<dbReference type="Pfam" id="PF13378">
    <property type="entry name" value="MR_MLE_C"/>
    <property type="match status" value="1"/>
</dbReference>
<evidence type="ECO:0000259" key="3">
    <source>
        <dbReference type="Pfam" id="PF13378"/>
    </source>
</evidence>
<keyword evidence="5" id="KW-1185">Reference proteome</keyword>
<evidence type="ECO:0000313" key="5">
    <source>
        <dbReference type="Proteomes" id="UP000289857"/>
    </source>
</evidence>
<feature type="domain" description="Enolase C-terminal" evidence="3">
    <location>
        <begin position="136"/>
        <end position="331"/>
    </location>
</feature>
<comment type="similarity">
    <text evidence="1">Belongs to the mandelate racemase/muconate lactonizing enzyme family.</text>
</comment>
<dbReference type="Proteomes" id="UP000289857">
    <property type="component" value="Unassembled WGS sequence"/>
</dbReference>
<dbReference type="InterPro" id="IPR034593">
    <property type="entry name" value="DgoD-like"/>
</dbReference>
<evidence type="ECO:0000313" key="4">
    <source>
        <dbReference type="EMBL" id="RXR22851.1"/>
    </source>
</evidence>